<comment type="caution">
    <text evidence="1">The sequence shown here is derived from an EMBL/GenBank/DDBJ whole genome shotgun (WGS) entry which is preliminary data.</text>
</comment>
<evidence type="ECO:0000313" key="1">
    <source>
        <dbReference type="EMBL" id="KKN77952.1"/>
    </source>
</evidence>
<gene>
    <name evidence="1" type="ORF">LCGC14_0355170</name>
</gene>
<protein>
    <submittedName>
        <fullName evidence="1">Uncharacterized protein</fullName>
    </submittedName>
</protein>
<dbReference type="EMBL" id="LAZR01000271">
    <property type="protein sequence ID" value="KKN77952.1"/>
    <property type="molecule type" value="Genomic_DNA"/>
</dbReference>
<dbReference type="AlphaFoldDB" id="A0A0F9TSM1"/>
<name>A0A0F9TSM1_9ZZZZ</name>
<reference evidence="1" key="1">
    <citation type="journal article" date="2015" name="Nature">
        <title>Complex archaea that bridge the gap between prokaryotes and eukaryotes.</title>
        <authorList>
            <person name="Spang A."/>
            <person name="Saw J.H."/>
            <person name="Jorgensen S.L."/>
            <person name="Zaremba-Niedzwiedzka K."/>
            <person name="Martijn J."/>
            <person name="Lind A.E."/>
            <person name="van Eijk R."/>
            <person name="Schleper C."/>
            <person name="Guy L."/>
            <person name="Ettema T.J."/>
        </authorList>
    </citation>
    <scope>NUCLEOTIDE SEQUENCE</scope>
</reference>
<accession>A0A0F9TSM1</accession>
<sequence>MVTIPQIPRTAPIDPRTGATSREWARYYEDLRVYLSTLPNVVTSVFGRSGAVLAAAGDYSVSKGGTGATSFTDGGPLLGSGTGAITAMAVLGDGAIVVGDGVADPVPITAFTSSTGTLTSAKHFTATTANKGAVKEATAIADLNQTITAPPTQGEVQDISDKIDALLAVMRTAGQLST</sequence>
<organism evidence="1">
    <name type="scientific">marine sediment metagenome</name>
    <dbReference type="NCBI Taxonomy" id="412755"/>
    <lineage>
        <taxon>unclassified sequences</taxon>
        <taxon>metagenomes</taxon>
        <taxon>ecological metagenomes</taxon>
    </lineage>
</organism>
<proteinExistence type="predicted"/>